<comment type="function">
    <text evidence="4">Formation of pseudouridine at positions 38, 39 and 40 in the anticodon stem and loop of transfer RNAs.</text>
</comment>
<evidence type="ECO:0000256" key="4">
    <source>
        <dbReference type="HAMAP-Rule" id="MF_00171"/>
    </source>
</evidence>
<dbReference type="Gene3D" id="3.30.70.580">
    <property type="entry name" value="Pseudouridine synthase I, catalytic domain, N-terminal subdomain"/>
    <property type="match status" value="1"/>
</dbReference>
<dbReference type="GO" id="GO:0031119">
    <property type="term" value="P:tRNA pseudouridine synthesis"/>
    <property type="evidence" value="ECO:0007669"/>
    <property type="project" value="UniProtKB-UniRule"/>
</dbReference>
<dbReference type="PANTHER" id="PTHR11142:SF0">
    <property type="entry name" value="TRNA PSEUDOURIDINE SYNTHASE-LIKE 1"/>
    <property type="match status" value="1"/>
</dbReference>
<name>A0A1T2KUS8_9GAMM</name>
<dbReference type="PANTHER" id="PTHR11142">
    <property type="entry name" value="PSEUDOURIDYLATE SYNTHASE"/>
    <property type="match status" value="1"/>
</dbReference>
<evidence type="ECO:0000256" key="3">
    <source>
        <dbReference type="ARBA" id="ARBA00023235"/>
    </source>
</evidence>
<dbReference type="Proteomes" id="UP000190896">
    <property type="component" value="Unassembled WGS sequence"/>
</dbReference>
<gene>
    <name evidence="4" type="primary">truA</name>
    <name evidence="9" type="ORF">BOW51_06320</name>
</gene>
<dbReference type="InterPro" id="IPR020097">
    <property type="entry name" value="PsdUridine_synth_TruA_a/b_dom"/>
</dbReference>
<comment type="catalytic activity">
    <reaction evidence="4 7">
        <text>uridine(38/39/40) in tRNA = pseudouridine(38/39/40) in tRNA</text>
        <dbReference type="Rhea" id="RHEA:22376"/>
        <dbReference type="Rhea" id="RHEA-COMP:10085"/>
        <dbReference type="Rhea" id="RHEA-COMP:10087"/>
        <dbReference type="ChEBI" id="CHEBI:65314"/>
        <dbReference type="ChEBI" id="CHEBI:65315"/>
        <dbReference type="EC" id="5.4.99.12"/>
    </reaction>
</comment>
<proteinExistence type="inferred from homology"/>
<evidence type="ECO:0000313" key="10">
    <source>
        <dbReference type="Proteomes" id="UP000190896"/>
    </source>
</evidence>
<dbReference type="InterPro" id="IPR020095">
    <property type="entry name" value="PsdUridine_synth_TruA_C"/>
</dbReference>
<dbReference type="Gene3D" id="3.30.70.660">
    <property type="entry name" value="Pseudouridine synthase I, catalytic domain, C-terminal subdomain"/>
    <property type="match status" value="1"/>
</dbReference>
<evidence type="ECO:0000256" key="1">
    <source>
        <dbReference type="ARBA" id="ARBA00009375"/>
    </source>
</evidence>
<dbReference type="RefSeq" id="WP_078486868.1">
    <property type="nucleotide sequence ID" value="NZ_MPRJ01000032.1"/>
</dbReference>
<dbReference type="PIRSF" id="PIRSF001430">
    <property type="entry name" value="tRNA_psdUrid_synth"/>
    <property type="match status" value="1"/>
</dbReference>
<dbReference type="EC" id="5.4.99.12" evidence="4"/>
<accession>A0A1T2KUS8</accession>
<dbReference type="SUPFAM" id="SSF55120">
    <property type="entry name" value="Pseudouridine synthase"/>
    <property type="match status" value="1"/>
</dbReference>
<evidence type="ECO:0000256" key="6">
    <source>
        <dbReference type="PIRSR" id="PIRSR001430-2"/>
    </source>
</evidence>
<organism evidence="9 10">
    <name type="scientific">Solemya velesiana gill symbiont</name>
    <dbReference type="NCBI Taxonomy" id="1918948"/>
    <lineage>
        <taxon>Bacteria</taxon>
        <taxon>Pseudomonadati</taxon>
        <taxon>Pseudomonadota</taxon>
        <taxon>Gammaproteobacteria</taxon>
        <taxon>sulfur-oxidizing symbionts</taxon>
    </lineage>
</organism>
<dbReference type="InterPro" id="IPR001406">
    <property type="entry name" value="PsdUridine_synth_TruA"/>
</dbReference>
<dbReference type="NCBIfam" id="TIGR00071">
    <property type="entry name" value="hisT_truA"/>
    <property type="match status" value="1"/>
</dbReference>
<dbReference type="OrthoDB" id="9811823at2"/>
<dbReference type="Pfam" id="PF01416">
    <property type="entry name" value="PseudoU_synth_1"/>
    <property type="match status" value="2"/>
</dbReference>
<evidence type="ECO:0000313" key="9">
    <source>
        <dbReference type="EMBL" id="OOZ36605.1"/>
    </source>
</evidence>
<dbReference type="GO" id="GO:0003723">
    <property type="term" value="F:RNA binding"/>
    <property type="evidence" value="ECO:0007669"/>
    <property type="project" value="InterPro"/>
</dbReference>
<sequence length="256" mass="28993">MRLAMGIEYDGSRYHGWQIQEEGVDSVQNQLEQAISKVANHPVSVQCAGRTDTGVHATGQVIHFDSESVRTERNWLLGTNVNLPFDINVTWVKPVSDDFHARFSALDRSYRYVILNRKSRSAIWRDRAVWVHHDLDVERMAEAAKHLVGTHDFSSYRALGCQAKSPVRTVSQLDVTQEKDRIIIEISANAFLHHMVRNIAGVLIAIGKGEQSTDWSREVLEYRDRTLGGVTAPPQGLFLVQVGYPEEYELPENPPF</sequence>
<dbReference type="EMBL" id="MPRJ01000032">
    <property type="protein sequence ID" value="OOZ36605.1"/>
    <property type="molecule type" value="Genomic_DNA"/>
</dbReference>
<dbReference type="FunFam" id="3.30.70.580:FF:000001">
    <property type="entry name" value="tRNA pseudouridine synthase A"/>
    <property type="match status" value="1"/>
</dbReference>
<comment type="caution">
    <text evidence="4">Lacks conserved residue(s) required for the propagation of feature annotation.</text>
</comment>
<dbReference type="AlphaFoldDB" id="A0A1T2KUS8"/>
<reference evidence="9 10" key="1">
    <citation type="submission" date="2016-11" db="EMBL/GenBank/DDBJ databases">
        <title>Mixed transmission modes and dynamic genome evolution in an obligate animal-bacterial symbiosis.</title>
        <authorList>
            <person name="Russell S.L."/>
            <person name="Corbett-Detig R.B."/>
            <person name="Cavanaugh C.M."/>
        </authorList>
    </citation>
    <scope>NUCLEOTIDE SEQUENCE [LARGE SCALE GENOMIC DNA]</scope>
    <source>
        <strain evidence="9">Se-Cadez</strain>
    </source>
</reference>
<evidence type="ECO:0000259" key="8">
    <source>
        <dbReference type="Pfam" id="PF01416"/>
    </source>
</evidence>
<feature type="domain" description="Pseudouridine synthase I TruA alpha/beta" evidence="8">
    <location>
        <begin position="8"/>
        <end position="103"/>
    </location>
</feature>
<evidence type="ECO:0000256" key="2">
    <source>
        <dbReference type="ARBA" id="ARBA00022694"/>
    </source>
</evidence>
<feature type="binding site" evidence="4 6">
    <location>
        <position position="110"/>
    </location>
    <ligand>
        <name>substrate</name>
    </ligand>
</feature>
<dbReference type="InterPro" id="IPR020094">
    <property type="entry name" value="TruA/RsuA/RluB/E/F_N"/>
</dbReference>
<keyword evidence="2 4" id="KW-0819">tRNA processing</keyword>
<feature type="domain" description="Pseudouridine synthase I TruA alpha/beta" evidence="8">
    <location>
        <begin position="143"/>
        <end position="245"/>
    </location>
</feature>
<dbReference type="GO" id="GO:0160147">
    <property type="term" value="F:tRNA pseudouridine(38-40) synthase activity"/>
    <property type="evidence" value="ECO:0007669"/>
    <property type="project" value="UniProtKB-EC"/>
</dbReference>
<dbReference type="CDD" id="cd02570">
    <property type="entry name" value="PseudoU_synth_EcTruA"/>
    <property type="match status" value="1"/>
</dbReference>
<comment type="subunit">
    <text evidence="4">Homodimer.</text>
</comment>
<evidence type="ECO:0000256" key="5">
    <source>
        <dbReference type="PIRSR" id="PIRSR001430-1"/>
    </source>
</evidence>
<comment type="similarity">
    <text evidence="1 4 7">Belongs to the tRNA pseudouridine synthase TruA family.</text>
</comment>
<keyword evidence="10" id="KW-1185">Reference proteome</keyword>
<evidence type="ECO:0000256" key="7">
    <source>
        <dbReference type="RuleBase" id="RU003792"/>
    </source>
</evidence>
<dbReference type="HAMAP" id="MF_00171">
    <property type="entry name" value="TruA"/>
    <property type="match status" value="1"/>
</dbReference>
<keyword evidence="3 4" id="KW-0413">Isomerase</keyword>
<dbReference type="InterPro" id="IPR020103">
    <property type="entry name" value="PsdUridine_synth_cat_dom_sf"/>
</dbReference>
<comment type="caution">
    <text evidence="9">The sequence shown here is derived from an EMBL/GenBank/DDBJ whole genome shotgun (WGS) entry which is preliminary data.</text>
</comment>
<protein>
    <recommendedName>
        <fullName evidence="4">tRNA pseudouridine synthase A</fullName>
        <ecNumber evidence="4">5.4.99.12</ecNumber>
    </recommendedName>
    <alternativeName>
        <fullName evidence="4">tRNA pseudouridine(38-40) synthase</fullName>
    </alternativeName>
    <alternativeName>
        <fullName evidence="4">tRNA pseudouridylate synthase I</fullName>
    </alternativeName>
    <alternativeName>
        <fullName evidence="4">tRNA-uridine isomerase I</fullName>
    </alternativeName>
</protein>
<feature type="active site" description="Nucleophile" evidence="4 5">
    <location>
        <position position="52"/>
    </location>
</feature>